<accession>A0A0D0WRG4</accession>
<dbReference type="Proteomes" id="UP000032254">
    <property type="component" value="Unassembled WGS sequence"/>
</dbReference>
<keyword evidence="2" id="KW-1185">Reference proteome</keyword>
<evidence type="ECO:0000313" key="1">
    <source>
        <dbReference type="EMBL" id="KIR61314.1"/>
    </source>
</evidence>
<protein>
    <submittedName>
        <fullName evidence="1">Uncharacterized protein</fullName>
    </submittedName>
</protein>
<reference evidence="1 2" key="1">
    <citation type="submission" date="2015-01" db="EMBL/GenBank/DDBJ databases">
        <title>Sequencing and annotation of Micromonospora carbonacea strain JXNU-1 genome.</title>
        <authorList>
            <person name="Long Z."/>
            <person name="Huang Y."/>
            <person name="Jiang Y."/>
        </authorList>
    </citation>
    <scope>NUCLEOTIDE SEQUENCE [LARGE SCALE GENOMIC DNA]</scope>
    <source>
        <strain evidence="1 2">JXNU-1</strain>
    </source>
</reference>
<evidence type="ECO:0000313" key="2">
    <source>
        <dbReference type="Proteomes" id="UP000032254"/>
    </source>
</evidence>
<name>A0A0D0WRG4_9ACTN</name>
<comment type="caution">
    <text evidence="1">The sequence shown here is derived from an EMBL/GenBank/DDBJ whole genome shotgun (WGS) entry which is preliminary data.</text>
</comment>
<sequence length="139" mass="15970">MTLHVIAVYHNTESRFLPYEPGHALTQVISYWRRLPASAKPERTASWIYGLFNVDLDQLETCRETLSGEADFLIACTYRLLRLRSMSTGDVIAITANDRTTWLACEFGGWRRIDPPNNITGELFTAGTVRQHLRRDRRA</sequence>
<dbReference type="EMBL" id="JXSX01000003">
    <property type="protein sequence ID" value="KIR61314.1"/>
    <property type="molecule type" value="Genomic_DNA"/>
</dbReference>
<dbReference type="GeneID" id="301307640"/>
<proteinExistence type="predicted"/>
<dbReference type="PATRIC" id="fig|47853.6.peg.5618"/>
<gene>
    <name evidence="1" type="ORF">TK50_26820</name>
</gene>
<dbReference type="RefSeq" id="WP_043968145.1">
    <property type="nucleotide sequence ID" value="NZ_JXSX01000003.1"/>
</dbReference>
<dbReference type="AlphaFoldDB" id="A0A0D0WRG4"/>
<dbReference type="OrthoDB" id="3295593at2"/>
<organism evidence="1 2">
    <name type="scientific">Micromonospora haikouensis</name>
    <dbReference type="NCBI Taxonomy" id="686309"/>
    <lineage>
        <taxon>Bacteria</taxon>
        <taxon>Bacillati</taxon>
        <taxon>Actinomycetota</taxon>
        <taxon>Actinomycetes</taxon>
        <taxon>Micromonosporales</taxon>
        <taxon>Micromonosporaceae</taxon>
        <taxon>Micromonospora</taxon>
    </lineage>
</organism>